<keyword evidence="1" id="KW-0812">Transmembrane</keyword>
<name>A0A914LS38_MELIC</name>
<protein>
    <submittedName>
        <fullName evidence="3">Uncharacterized protein</fullName>
    </submittedName>
</protein>
<dbReference type="AlphaFoldDB" id="A0A914LS38"/>
<reference evidence="3" key="1">
    <citation type="submission" date="2022-11" db="UniProtKB">
        <authorList>
            <consortium name="WormBaseParasite"/>
        </authorList>
    </citation>
    <scope>IDENTIFICATION</scope>
</reference>
<keyword evidence="1" id="KW-1133">Transmembrane helix</keyword>
<evidence type="ECO:0000313" key="2">
    <source>
        <dbReference type="Proteomes" id="UP000887563"/>
    </source>
</evidence>
<sequence>MNFWQLAIFSARAEYNARRYLYRTYGPRTIWIMESIEVGIMILFWLLCYRRLVPLNILTEMDGNGKENGKI</sequence>
<dbReference type="Proteomes" id="UP000887563">
    <property type="component" value="Unplaced"/>
</dbReference>
<accession>A0A914LS38</accession>
<keyword evidence="1" id="KW-0472">Membrane</keyword>
<proteinExistence type="predicted"/>
<dbReference type="WBParaSite" id="Minc3s00819g17736">
    <property type="protein sequence ID" value="Minc3s00819g17736"/>
    <property type="gene ID" value="Minc3s00819g17736"/>
</dbReference>
<feature type="transmembrane region" description="Helical" evidence="1">
    <location>
        <begin position="29"/>
        <end position="48"/>
    </location>
</feature>
<evidence type="ECO:0000313" key="3">
    <source>
        <dbReference type="WBParaSite" id="Minc3s00819g17736"/>
    </source>
</evidence>
<keyword evidence="2" id="KW-1185">Reference proteome</keyword>
<evidence type="ECO:0000256" key="1">
    <source>
        <dbReference type="SAM" id="Phobius"/>
    </source>
</evidence>
<organism evidence="2 3">
    <name type="scientific">Meloidogyne incognita</name>
    <name type="common">Southern root-knot nematode worm</name>
    <name type="synonym">Oxyuris incognita</name>
    <dbReference type="NCBI Taxonomy" id="6306"/>
    <lineage>
        <taxon>Eukaryota</taxon>
        <taxon>Metazoa</taxon>
        <taxon>Ecdysozoa</taxon>
        <taxon>Nematoda</taxon>
        <taxon>Chromadorea</taxon>
        <taxon>Rhabditida</taxon>
        <taxon>Tylenchina</taxon>
        <taxon>Tylenchomorpha</taxon>
        <taxon>Tylenchoidea</taxon>
        <taxon>Meloidogynidae</taxon>
        <taxon>Meloidogyninae</taxon>
        <taxon>Meloidogyne</taxon>
        <taxon>Meloidogyne incognita group</taxon>
    </lineage>
</organism>